<comment type="caution">
    <text evidence="1">The sequence shown here is derived from an EMBL/GenBank/DDBJ whole genome shotgun (WGS) entry which is preliminary data.</text>
</comment>
<dbReference type="InterPro" id="IPR057196">
    <property type="entry name" value="DUF7874"/>
</dbReference>
<organism evidence="1 2">
    <name type="scientific">Quillaja saponaria</name>
    <name type="common">Soap bark tree</name>
    <dbReference type="NCBI Taxonomy" id="32244"/>
    <lineage>
        <taxon>Eukaryota</taxon>
        <taxon>Viridiplantae</taxon>
        <taxon>Streptophyta</taxon>
        <taxon>Embryophyta</taxon>
        <taxon>Tracheophyta</taxon>
        <taxon>Spermatophyta</taxon>
        <taxon>Magnoliopsida</taxon>
        <taxon>eudicotyledons</taxon>
        <taxon>Gunneridae</taxon>
        <taxon>Pentapetalae</taxon>
        <taxon>rosids</taxon>
        <taxon>fabids</taxon>
        <taxon>Fabales</taxon>
        <taxon>Quillajaceae</taxon>
        <taxon>Quillaja</taxon>
    </lineage>
</organism>
<dbReference type="Pfam" id="PF25284">
    <property type="entry name" value="DUF7874"/>
    <property type="match status" value="1"/>
</dbReference>
<gene>
    <name evidence="1" type="ORF">O6P43_010058</name>
</gene>
<dbReference type="PANTHER" id="PTHR37216">
    <property type="entry name" value="EXPRESSED PROTEIN"/>
    <property type="match status" value="1"/>
</dbReference>
<keyword evidence="2" id="KW-1185">Reference proteome</keyword>
<dbReference type="Proteomes" id="UP001163823">
    <property type="component" value="Chromosome 4"/>
</dbReference>
<evidence type="ECO:0000313" key="2">
    <source>
        <dbReference type="Proteomes" id="UP001163823"/>
    </source>
</evidence>
<dbReference type="EMBL" id="JARAOO010000004">
    <property type="protein sequence ID" value="KAJ7972124.1"/>
    <property type="molecule type" value="Genomic_DNA"/>
</dbReference>
<proteinExistence type="predicted"/>
<dbReference type="PANTHER" id="PTHR37216:SF1">
    <property type="entry name" value="EXPRESSED PROTEIN"/>
    <property type="match status" value="1"/>
</dbReference>
<reference evidence="1" key="1">
    <citation type="journal article" date="2023" name="Science">
        <title>Elucidation of the pathway for biosynthesis of saponin adjuvants from the soapbark tree.</title>
        <authorList>
            <person name="Reed J."/>
            <person name="Orme A."/>
            <person name="El-Demerdash A."/>
            <person name="Owen C."/>
            <person name="Martin L.B.B."/>
            <person name="Misra R.C."/>
            <person name="Kikuchi S."/>
            <person name="Rejzek M."/>
            <person name="Martin A.C."/>
            <person name="Harkess A."/>
            <person name="Leebens-Mack J."/>
            <person name="Louveau T."/>
            <person name="Stephenson M.J."/>
            <person name="Osbourn A."/>
        </authorList>
    </citation>
    <scope>NUCLEOTIDE SEQUENCE</scope>
    <source>
        <strain evidence="1">S10</strain>
    </source>
</reference>
<name>A0AAD7PZK4_QUISA</name>
<evidence type="ECO:0000313" key="1">
    <source>
        <dbReference type="EMBL" id="KAJ7972124.1"/>
    </source>
</evidence>
<dbReference type="AlphaFoldDB" id="A0AAD7PZK4"/>
<sequence length="160" mass="17726">MGQSLMKFAPGNEEKKGKEIGPIIEKCFDKYLADSSKDLTLADFCGAVCSTIEEINVKLGNTQFRIPSTSALRMAYDRHHQGRRRSLTKEEFQKILQEVITDTGFTGLGGAKDTLLYIFGVPLAALFIKQKVMPRAVPNEIFIPGITSVTVFILGKLNKI</sequence>
<dbReference type="KEGG" id="qsa:O6P43_010058"/>
<protein>
    <submittedName>
        <fullName evidence="1">Location of vulva defective 1 like</fullName>
    </submittedName>
</protein>
<accession>A0AAD7PZK4</accession>